<dbReference type="PANTHER" id="PTHR46780">
    <property type="entry name" value="PROTEIN EVA-1"/>
    <property type="match status" value="1"/>
</dbReference>
<name>A7SMD5_NEMVE</name>
<dbReference type="InParanoid" id="A7SMD5"/>
<dbReference type="InterPro" id="IPR000922">
    <property type="entry name" value="Lectin_gal-bd_dom"/>
</dbReference>
<reference evidence="2 3" key="1">
    <citation type="journal article" date="2007" name="Science">
        <title>Sea anemone genome reveals ancestral eumetazoan gene repertoire and genomic organization.</title>
        <authorList>
            <person name="Putnam N.H."/>
            <person name="Srivastava M."/>
            <person name="Hellsten U."/>
            <person name="Dirks B."/>
            <person name="Chapman J."/>
            <person name="Salamov A."/>
            <person name="Terry A."/>
            <person name="Shapiro H."/>
            <person name="Lindquist E."/>
            <person name="Kapitonov V.V."/>
            <person name="Jurka J."/>
            <person name="Genikhovich G."/>
            <person name="Grigoriev I.V."/>
            <person name="Lucas S.M."/>
            <person name="Steele R.E."/>
            <person name="Finnerty J.R."/>
            <person name="Technau U."/>
            <person name="Martindale M.Q."/>
            <person name="Rokhsar D.S."/>
        </authorList>
    </citation>
    <scope>NUCLEOTIDE SEQUENCE [LARGE SCALE GENOMIC DNA]</scope>
    <source>
        <strain evidence="3">CH2 X CH6</strain>
    </source>
</reference>
<dbReference type="EMBL" id="DS469708">
    <property type="protein sequence ID" value="EDO35091.1"/>
    <property type="molecule type" value="Genomic_DNA"/>
</dbReference>
<dbReference type="STRING" id="45351.A7SMD5"/>
<evidence type="ECO:0000313" key="3">
    <source>
        <dbReference type="Proteomes" id="UP000001593"/>
    </source>
</evidence>
<gene>
    <name evidence="2" type="ORF">NEMVEDRAFT_v1g214497</name>
</gene>
<sequence>MIYAHLQNACQSRPCPAGSVCKVDYENDSFSCIYAKKNEMICEGKTAQLSCFQGLVIDVERALYGRSSVSQPCPNNAAETICIKEDIVPETLRRIRYLCQGKNSCSFVANVDTLLGYDPCFGILKYVELRYVCKLET</sequence>
<dbReference type="AlphaFoldDB" id="A7SMD5"/>
<dbReference type="HOGENOM" id="CLU_1867517_0_0_1"/>
<protein>
    <recommendedName>
        <fullName evidence="1">SUEL-type lectin domain-containing protein</fullName>
    </recommendedName>
</protein>
<feature type="domain" description="SUEL-type lectin" evidence="1">
    <location>
        <begin position="41"/>
        <end position="134"/>
    </location>
</feature>
<keyword evidence="3" id="KW-1185">Reference proteome</keyword>
<dbReference type="Proteomes" id="UP000001593">
    <property type="component" value="Unassembled WGS sequence"/>
</dbReference>
<dbReference type="PROSITE" id="PS50228">
    <property type="entry name" value="SUEL_LECTIN"/>
    <property type="match status" value="1"/>
</dbReference>
<accession>A7SMD5</accession>
<organism evidence="2 3">
    <name type="scientific">Nematostella vectensis</name>
    <name type="common">Starlet sea anemone</name>
    <dbReference type="NCBI Taxonomy" id="45351"/>
    <lineage>
        <taxon>Eukaryota</taxon>
        <taxon>Metazoa</taxon>
        <taxon>Cnidaria</taxon>
        <taxon>Anthozoa</taxon>
        <taxon>Hexacorallia</taxon>
        <taxon>Actiniaria</taxon>
        <taxon>Edwardsiidae</taxon>
        <taxon>Nematostella</taxon>
    </lineage>
</organism>
<proteinExistence type="predicted"/>
<evidence type="ECO:0000313" key="2">
    <source>
        <dbReference type="EMBL" id="EDO35091.1"/>
    </source>
</evidence>
<dbReference type="Gene3D" id="2.60.120.740">
    <property type="match status" value="1"/>
</dbReference>
<dbReference type="CDD" id="cd22823">
    <property type="entry name" value="Gal_Rha_Lectin"/>
    <property type="match status" value="1"/>
</dbReference>
<evidence type="ECO:0000259" key="1">
    <source>
        <dbReference type="PROSITE" id="PS50228"/>
    </source>
</evidence>
<dbReference type="Pfam" id="PF02140">
    <property type="entry name" value="SUEL_Lectin"/>
    <property type="match status" value="1"/>
</dbReference>
<dbReference type="InterPro" id="IPR043159">
    <property type="entry name" value="Lectin_gal-bd_sf"/>
</dbReference>
<dbReference type="GO" id="GO:0030246">
    <property type="term" value="F:carbohydrate binding"/>
    <property type="evidence" value="ECO:0007669"/>
    <property type="project" value="InterPro"/>
</dbReference>
<dbReference type="PhylomeDB" id="A7SMD5"/>